<evidence type="ECO:0000313" key="1">
    <source>
        <dbReference type="EMBL" id="KYC37094.1"/>
    </source>
</evidence>
<dbReference type="PANTHER" id="PTHR30570:SF1">
    <property type="entry name" value="PHOSPHATE-BINDING PROTEIN PSTS"/>
    <property type="match status" value="1"/>
</dbReference>
<dbReference type="EMBL" id="ANNX02000047">
    <property type="protein sequence ID" value="KYC37094.1"/>
    <property type="molecule type" value="Genomic_DNA"/>
</dbReference>
<dbReference type="Proteomes" id="UP000076925">
    <property type="component" value="Unassembled WGS sequence"/>
</dbReference>
<reference evidence="1 2" key="1">
    <citation type="journal article" date="2013" name="Genome Biol. Evol.">
        <title>Genomes of Stigonematalean cyanobacteria (subsection V) and the evolution of oxygenic photosynthesis from prokaryotes to plastids.</title>
        <authorList>
            <person name="Dagan T."/>
            <person name="Roettger M."/>
            <person name="Stucken K."/>
            <person name="Landan G."/>
            <person name="Koch R."/>
            <person name="Major P."/>
            <person name="Gould S.B."/>
            <person name="Goremykin V.V."/>
            <person name="Rippka R."/>
            <person name="Tandeau de Marsac N."/>
            <person name="Gugger M."/>
            <person name="Lockhart P.J."/>
            <person name="Allen J.F."/>
            <person name="Brune I."/>
            <person name="Maus I."/>
            <person name="Puhler A."/>
            <person name="Martin W.F."/>
        </authorList>
    </citation>
    <scope>NUCLEOTIDE SEQUENCE [LARGE SCALE GENOMIC DNA]</scope>
    <source>
        <strain evidence="1 2">PCC 7110</strain>
    </source>
</reference>
<dbReference type="SUPFAM" id="SSF53850">
    <property type="entry name" value="Periplasmic binding protein-like II"/>
    <property type="match status" value="1"/>
</dbReference>
<gene>
    <name evidence="1" type="ORF">WA1_46535</name>
</gene>
<comment type="caution">
    <text evidence="1">The sequence shown here is derived from an EMBL/GenBank/DDBJ whole genome shotgun (WGS) entry which is preliminary data.</text>
</comment>
<name>A0A139WXC1_9CYAN</name>
<evidence type="ECO:0008006" key="3">
    <source>
        <dbReference type="Google" id="ProtNLM"/>
    </source>
</evidence>
<dbReference type="PANTHER" id="PTHR30570">
    <property type="entry name" value="PERIPLASMIC PHOSPHATE BINDING COMPONENT OF PHOSPHATE ABC TRANSPORTER"/>
    <property type="match status" value="1"/>
</dbReference>
<evidence type="ECO:0000313" key="2">
    <source>
        <dbReference type="Proteomes" id="UP000076925"/>
    </source>
</evidence>
<dbReference type="AlphaFoldDB" id="A0A139WXC1"/>
<dbReference type="STRING" id="128403.WA1_46535"/>
<sequence>MIIDGISKDPNALGYIPFAYFESNQNKLKALAIDNDKRSVSPSSEVVKNAQYQPLSRPLFIYVNSKSTQDKP</sequence>
<keyword evidence="2" id="KW-1185">Reference proteome</keyword>
<organism evidence="1 2">
    <name type="scientific">Scytonema hofmannii PCC 7110</name>
    <dbReference type="NCBI Taxonomy" id="128403"/>
    <lineage>
        <taxon>Bacteria</taxon>
        <taxon>Bacillati</taxon>
        <taxon>Cyanobacteriota</taxon>
        <taxon>Cyanophyceae</taxon>
        <taxon>Nostocales</taxon>
        <taxon>Scytonemataceae</taxon>
        <taxon>Scytonema</taxon>
    </lineage>
</organism>
<accession>A0A139WXC1</accession>
<protein>
    <recommendedName>
        <fullName evidence="3">PBP domain-containing protein</fullName>
    </recommendedName>
</protein>
<dbReference type="InterPro" id="IPR050811">
    <property type="entry name" value="Phosphate_ABC_transporter"/>
</dbReference>
<proteinExistence type="predicted"/>
<dbReference type="Gene3D" id="3.40.190.10">
    <property type="entry name" value="Periplasmic binding protein-like II"/>
    <property type="match status" value="1"/>
</dbReference>